<dbReference type="GO" id="GO:0006281">
    <property type="term" value="P:DNA repair"/>
    <property type="evidence" value="ECO:0007669"/>
    <property type="project" value="UniProtKB-KW"/>
</dbReference>
<evidence type="ECO:0000256" key="18">
    <source>
        <dbReference type="RuleBase" id="RU367101"/>
    </source>
</evidence>
<reference evidence="20 21" key="1">
    <citation type="journal article" date="2015" name="Nat. Commun.">
        <title>Outbred genome sequencing and CRISPR/Cas9 gene editing in butterflies.</title>
        <authorList>
            <person name="Li X."/>
            <person name="Fan D."/>
            <person name="Zhang W."/>
            <person name="Liu G."/>
            <person name="Zhang L."/>
            <person name="Zhao L."/>
            <person name="Fang X."/>
            <person name="Chen L."/>
            <person name="Dong Y."/>
            <person name="Chen Y."/>
            <person name="Ding Y."/>
            <person name="Zhao R."/>
            <person name="Feng M."/>
            <person name="Zhu Y."/>
            <person name="Feng Y."/>
            <person name="Jiang X."/>
            <person name="Zhu D."/>
            <person name="Xiang H."/>
            <person name="Feng X."/>
            <person name="Li S."/>
            <person name="Wang J."/>
            <person name="Zhang G."/>
            <person name="Kronforst M.R."/>
            <person name="Wang W."/>
        </authorList>
    </citation>
    <scope>NUCLEOTIDE SEQUENCE [LARGE SCALE GENOMIC DNA]</scope>
    <source>
        <strain evidence="20">Ya'a_city_454_Px</strain>
        <tissue evidence="20">Whole body</tissue>
    </source>
</reference>
<evidence type="ECO:0000259" key="19">
    <source>
        <dbReference type="PROSITE" id="PS51698"/>
    </source>
</evidence>
<dbReference type="InterPro" id="IPR020472">
    <property type="entry name" value="WD40_PAC1"/>
</dbReference>
<name>A0A194Q3T9_PAPXU</name>
<evidence type="ECO:0000256" key="3">
    <source>
        <dbReference type="ARBA" id="ARBA00004906"/>
    </source>
</evidence>
<dbReference type="PANTHER" id="PTHR43995:SF1">
    <property type="entry name" value="PRE-MRNA-PROCESSING FACTOR 19"/>
    <property type="match status" value="1"/>
</dbReference>
<evidence type="ECO:0000256" key="10">
    <source>
        <dbReference type="ARBA" id="ARBA00022728"/>
    </source>
</evidence>
<sequence>MALCCAISNEVPEVPVVSPSSGAVFEKRIIEKYIIENGVDPISGKELKVEDLIEIKTPPIVKPKPPSATSIPATLKSMQDEWDALMLHTFTQRQQLQTARQASLLKIIVLSLELSHALYQHDAACRVIARLTKEVTAAREALATLKPQVAVVAPQPTHAVETGAAGAAGAGGGAAALGMSGEVVARLQERATALTQERKRRGRTVPEGLLPPDQIRAFLTLASHPGLHSASVPGILALDINPSDQSRLLTGGNDRNATVFNKDTEQVVAILKGHTKKVTRVIYHPDEDTVITASPDHTIRVWNVPTSQTSVILRSHDGPVTGLSLHPTGDYVLSTSTDQHWAFSDIRTGALLTKVSDSSGVSLTTAQFHPDGLIFGTGTENSQVKIWDLKEQSNVANFPGHVGPVTSISFSENGYYLATAAEDACVKLWDLRKLKNFKTIQLEEGYVIKELCFDQSGTYLAIAGSDVRVYLCRQWQELKVFNDHTASATGVRFGRNAQYLASTSMDRTLKLYGLE</sequence>
<evidence type="ECO:0000313" key="20">
    <source>
        <dbReference type="EMBL" id="KPJ00202.1"/>
    </source>
</evidence>
<dbReference type="PROSITE" id="PS00678">
    <property type="entry name" value="WD_REPEATS_1"/>
    <property type="match status" value="2"/>
</dbReference>
<evidence type="ECO:0000256" key="8">
    <source>
        <dbReference type="ARBA" id="ARBA00022664"/>
    </source>
</evidence>
<evidence type="ECO:0000256" key="6">
    <source>
        <dbReference type="ARBA" id="ARBA00015618"/>
    </source>
</evidence>
<evidence type="ECO:0000256" key="12">
    <source>
        <dbReference type="ARBA" id="ARBA00022763"/>
    </source>
</evidence>
<keyword evidence="14 18" id="KW-0508">mRNA splicing</keyword>
<dbReference type="GO" id="GO:0005737">
    <property type="term" value="C:cytoplasm"/>
    <property type="evidence" value="ECO:0007669"/>
    <property type="project" value="TreeGrafter"/>
</dbReference>
<dbReference type="CDD" id="cd00200">
    <property type="entry name" value="WD40"/>
    <property type="match status" value="1"/>
</dbReference>
<comment type="function">
    <text evidence="18">Ubiquitin-protein ligase which is mainly involved pre-mRNA splicing and DNA repair. Required for pre-mRNA splicing as component of the spliceosome.</text>
</comment>
<evidence type="ECO:0000256" key="9">
    <source>
        <dbReference type="ARBA" id="ARBA00022679"/>
    </source>
</evidence>
<dbReference type="InterPro" id="IPR013083">
    <property type="entry name" value="Znf_RING/FYVE/PHD"/>
</dbReference>
<dbReference type="InterPro" id="IPR019775">
    <property type="entry name" value="WD40_repeat_CS"/>
</dbReference>
<evidence type="ECO:0000256" key="16">
    <source>
        <dbReference type="ARBA" id="ARBA00023242"/>
    </source>
</evidence>
<comment type="pathway">
    <text evidence="3 18">Protein modification; protein ubiquitination.</text>
</comment>
<keyword evidence="9 18" id="KW-0808">Transferase</keyword>
<keyword evidence="12 18" id="KW-0227">DNA damage</keyword>
<dbReference type="InterPro" id="IPR013915">
    <property type="entry name" value="Prp19_cc"/>
</dbReference>
<dbReference type="Proteomes" id="UP000053268">
    <property type="component" value="Unassembled WGS sequence"/>
</dbReference>
<keyword evidence="13 18" id="KW-0833">Ubl conjugation pathway</keyword>
<dbReference type="Gene3D" id="3.30.40.10">
    <property type="entry name" value="Zinc/RING finger domain, C3HC4 (zinc finger)"/>
    <property type="match status" value="1"/>
</dbReference>
<evidence type="ECO:0000256" key="5">
    <source>
        <dbReference type="ARBA" id="ARBA00012483"/>
    </source>
</evidence>
<evidence type="ECO:0000313" key="21">
    <source>
        <dbReference type="Proteomes" id="UP000053268"/>
    </source>
</evidence>
<keyword evidence="21" id="KW-1185">Reference proteome</keyword>
<dbReference type="FunFam" id="3.30.40.10:FF:000027">
    <property type="entry name" value="Pre-mRNA-processing factor 19, putative"/>
    <property type="match status" value="1"/>
</dbReference>
<dbReference type="GO" id="GO:0070534">
    <property type="term" value="P:protein K63-linked ubiquitination"/>
    <property type="evidence" value="ECO:0007669"/>
    <property type="project" value="UniProtKB-UniRule"/>
</dbReference>
<evidence type="ECO:0000256" key="14">
    <source>
        <dbReference type="ARBA" id="ARBA00023187"/>
    </source>
</evidence>
<feature type="repeat" description="WD" evidence="17">
    <location>
        <begin position="481"/>
        <end position="515"/>
    </location>
</feature>
<evidence type="ECO:0000256" key="11">
    <source>
        <dbReference type="ARBA" id="ARBA00022737"/>
    </source>
</evidence>
<feature type="repeat" description="WD" evidence="17">
    <location>
        <begin position="356"/>
        <end position="397"/>
    </location>
</feature>
<dbReference type="InterPro" id="IPR015943">
    <property type="entry name" value="WD40/YVTN_repeat-like_dom_sf"/>
</dbReference>
<comment type="subunit">
    <text evidence="18">Homotetramer.</text>
</comment>
<accession>A0A194Q3T9</accession>
<evidence type="ECO:0000256" key="15">
    <source>
        <dbReference type="ARBA" id="ARBA00023204"/>
    </source>
</evidence>
<dbReference type="SUPFAM" id="SSF50978">
    <property type="entry name" value="WD40 repeat-like"/>
    <property type="match status" value="1"/>
</dbReference>
<dbReference type="GO" id="GO:0000974">
    <property type="term" value="C:Prp19 complex"/>
    <property type="evidence" value="ECO:0007669"/>
    <property type="project" value="UniProtKB-UniRule"/>
</dbReference>
<dbReference type="UniPathway" id="UPA00143"/>
<dbReference type="STRING" id="66420.A0A194Q3T9"/>
<evidence type="ECO:0000256" key="17">
    <source>
        <dbReference type="PROSITE-ProRule" id="PRU00221"/>
    </source>
</evidence>
<dbReference type="Pfam" id="PF04564">
    <property type="entry name" value="U-box"/>
    <property type="match status" value="1"/>
</dbReference>
<dbReference type="PANTHER" id="PTHR43995">
    <property type="entry name" value="PRE-MRNA-PROCESSING FACTOR 19"/>
    <property type="match status" value="1"/>
</dbReference>
<dbReference type="InterPro" id="IPR055340">
    <property type="entry name" value="RING-Ubox_PRP19"/>
</dbReference>
<dbReference type="AlphaFoldDB" id="A0A194Q3T9"/>
<dbReference type="InterPro" id="IPR036322">
    <property type="entry name" value="WD40_repeat_dom_sf"/>
</dbReference>
<comment type="subcellular location">
    <subcellularLocation>
        <location evidence="2">Nucleus</location>
        <location evidence="2">Nucleoplasm</location>
    </subcellularLocation>
</comment>
<dbReference type="GO" id="GO:0061630">
    <property type="term" value="F:ubiquitin protein ligase activity"/>
    <property type="evidence" value="ECO:0007669"/>
    <property type="project" value="UniProtKB-UniRule"/>
</dbReference>
<dbReference type="PRINTS" id="PR00320">
    <property type="entry name" value="GPROTEINBRPT"/>
</dbReference>
<dbReference type="Gene3D" id="2.130.10.10">
    <property type="entry name" value="YVTN repeat-like/Quinoprotein amine dehydrogenase"/>
    <property type="match status" value="1"/>
</dbReference>
<dbReference type="SUPFAM" id="SSF57850">
    <property type="entry name" value="RING/U-box"/>
    <property type="match status" value="1"/>
</dbReference>
<evidence type="ECO:0000256" key="1">
    <source>
        <dbReference type="ARBA" id="ARBA00000900"/>
    </source>
</evidence>
<dbReference type="CDD" id="cd16656">
    <property type="entry name" value="RING-Ubox_PRP19"/>
    <property type="match status" value="1"/>
</dbReference>
<keyword evidence="16 18" id="KW-0539">Nucleus</keyword>
<proteinExistence type="inferred from homology"/>
<comment type="similarity">
    <text evidence="4 18">Belongs to the WD repeat PRP19 family.</text>
</comment>
<feature type="repeat" description="WD" evidence="17">
    <location>
        <begin position="271"/>
        <end position="312"/>
    </location>
</feature>
<feature type="repeat" description="WD" evidence="17">
    <location>
        <begin position="398"/>
        <end position="439"/>
    </location>
</feature>
<dbReference type="Pfam" id="PF08606">
    <property type="entry name" value="Prp19"/>
    <property type="match status" value="1"/>
</dbReference>
<evidence type="ECO:0000256" key="4">
    <source>
        <dbReference type="ARBA" id="ARBA00006388"/>
    </source>
</evidence>
<evidence type="ECO:0000256" key="13">
    <source>
        <dbReference type="ARBA" id="ARBA00022786"/>
    </source>
</evidence>
<keyword evidence="10 18" id="KW-0747">Spliceosome</keyword>
<dbReference type="InterPro" id="IPR038959">
    <property type="entry name" value="Prp19"/>
</dbReference>
<evidence type="ECO:0000256" key="2">
    <source>
        <dbReference type="ARBA" id="ARBA00004642"/>
    </source>
</evidence>
<dbReference type="SMART" id="SM00320">
    <property type="entry name" value="WD40"/>
    <property type="match status" value="7"/>
</dbReference>
<dbReference type="PROSITE" id="PS51698">
    <property type="entry name" value="U_BOX"/>
    <property type="match status" value="1"/>
</dbReference>
<organism evidence="20 21">
    <name type="scientific">Papilio xuthus</name>
    <name type="common">Asian swallowtail butterfly</name>
    <dbReference type="NCBI Taxonomy" id="66420"/>
    <lineage>
        <taxon>Eukaryota</taxon>
        <taxon>Metazoa</taxon>
        <taxon>Ecdysozoa</taxon>
        <taxon>Arthropoda</taxon>
        <taxon>Hexapoda</taxon>
        <taxon>Insecta</taxon>
        <taxon>Pterygota</taxon>
        <taxon>Neoptera</taxon>
        <taxon>Endopterygota</taxon>
        <taxon>Lepidoptera</taxon>
        <taxon>Glossata</taxon>
        <taxon>Ditrysia</taxon>
        <taxon>Papilionoidea</taxon>
        <taxon>Papilionidae</taxon>
        <taxon>Papilioninae</taxon>
        <taxon>Papilio</taxon>
    </lineage>
</organism>
<dbReference type="GO" id="GO:0005654">
    <property type="term" value="C:nucleoplasm"/>
    <property type="evidence" value="ECO:0007669"/>
    <property type="project" value="UniProtKB-SubCell"/>
</dbReference>
<keyword evidence="8 18" id="KW-0507">mRNA processing</keyword>
<evidence type="ECO:0000256" key="7">
    <source>
        <dbReference type="ARBA" id="ARBA00022574"/>
    </source>
</evidence>
<dbReference type="GO" id="GO:0071006">
    <property type="term" value="C:U2-type catalytic step 1 spliceosome"/>
    <property type="evidence" value="ECO:0007669"/>
    <property type="project" value="TreeGrafter"/>
</dbReference>
<protein>
    <recommendedName>
        <fullName evidence="6 18">Pre-mRNA-processing factor 19</fullName>
        <ecNumber evidence="5 18">2.3.2.27</ecNumber>
    </recommendedName>
</protein>
<feature type="domain" description="U-box" evidence="19">
    <location>
        <begin position="1"/>
        <end position="72"/>
    </location>
</feature>
<dbReference type="PROSITE" id="PS50294">
    <property type="entry name" value="WD_REPEATS_REGION"/>
    <property type="match status" value="3"/>
</dbReference>
<comment type="catalytic activity">
    <reaction evidence="1 18">
        <text>S-ubiquitinyl-[E2 ubiquitin-conjugating enzyme]-L-cysteine + [acceptor protein]-L-lysine = [E2 ubiquitin-conjugating enzyme]-L-cysteine + N(6)-ubiquitinyl-[acceptor protein]-L-lysine.</text>
        <dbReference type="EC" id="2.3.2.27"/>
    </reaction>
</comment>
<dbReference type="GO" id="GO:0000398">
    <property type="term" value="P:mRNA splicing, via spliceosome"/>
    <property type="evidence" value="ECO:0007669"/>
    <property type="project" value="InterPro"/>
</dbReference>
<keyword evidence="15 18" id="KW-0234">DNA repair</keyword>
<keyword evidence="11" id="KW-0677">Repeat</keyword>
<dbReference type="InterPro" id="IPR001680">
    <property type="entry name" value="WD40_rpt"/>
</dbReference>
<gene>
    <name evidence="20" type="ORF">RR46_02989</name>
</gene>
<dbReference type="Pfam" id="PF24814">
    <property type="entry name" value="WD40_Prp19"/>
    <property type="match status" value="1"/>
</dbReference>
<dbReference type="FunFam" id="2.130.10.10:FF:000043">
    <property type="entry name" value="pre-mRNA-processing factor 19"/>
    <property type="match status" value="1"/>
</dbReference>
<dbReference type="EMBL" id="KQ459472">
    <property type="protein sequence ID" value="KPJ00202.1"/>
    <property type="molecule type" value="Genomic_DNA"/>
</dbReference>
<keyword evidence="7 17" id="KW-0853">WD repeat</keyword>
<dbReference type="PROSITE" id="PS50082">
    <property type="entry name" value="WD_REPEATS_2"/>
    <property type="match status" value="4"/>
</dbReference>
<dbReference type="EC" id="2.3.2.27" evidence="5 18"/>
<dbReference type="InterPro" id="IPR003613">
    <property type="entry name" value="Ubox_domain"/>
</dbReference>
<dbReference type="SMART" id="SM00504">
    <property type="entry name" value="Ubox"/>
    <property type="match status" value="1"/>
</dbReference>